<comment type="subcellular location">
    <subcellularLocation>
        <location evidence="1">Cell membrane</location>
        <topology evidence="1">Multi-pass membrane protein</topology>
    </subcellularLocation>
</comment>
<dbReference type="EMBL" id="JASPKZ010007278">
    <property type="protein sequence ID" value="KAJ9585366.1"/>
    <property type="molecule type" value="Genomic_DNA"/>
</dbReference>
<evidence type="ECO:0000259" key="11">
    <source>
        <dbReference type="Pfam" id="PF00060"/>
    </source>
</evidence>
<dbReference type="Gene3D" id="1.10.287.70">
    <property type="match status" value="1"/>
</dbReference>
<feature type="signal peptide" evidence="10">
    <location>
        <begin position="1"/>
        <end position="20"/>
    </location>
</feature>
<dbReference type="InterPro" id="IPR056198">
    <property type="entry name" value="LBD_receptor"/>
</dbReference>
<evidence type="ECO:0000256" key="4">
    <source>
        <dbReference type="ARBA" id="ARBA00022692"/>
    </source>
</evidence>
<feature type="domain" description="Ionotropic glutamate receptor C-terminal" evidence="11">
    <location>
        <begin position="376"/>
        <end position="639"/>
    </location>
</feature>
<keyword evidence="8" id="KW-0325">Glycoprotein</keyword>
<evidence type="ECO:0000313" key="13">
    <source>
        <dbReference type="EMBL" id="KAJ9585366.1"/>
    </source>
</evidence>
<dbReference type="AlphaFoldDB" id="A0AAD7ZRJ9"/>
<reference evidence="13" key="2">
    <citation type="submission" date="2023-05" db="EMBL/GenBank/DDBJ databases">
        <authorList>
            <person name="Fouks B."/>
        </authorList>
    </citation>
    <scope>NUCLEOTIDE SEQUENCE</scope>
    <source>
        <strain evidence="13">Stay&amp;Tobe</strain>
        <tissue evidence="13">Testes</tissue>
    </source>
</reference>
<dbReference type="GO" id="GO:0015276">
    <property type="term" value="F:ligand-gated monoatomic ion channel activity"/>
    <property type="evidence" value="ECO:0007669"/>
    <property type="project" value="InterPro"/>
</dbReference>
<evidence type="ECO:0000313" key="14">
    <source>
        <dbReference type="Proteomes" id="UP001233999"/>
    </source>
</evidence>
<gene>
    <name evidence="13" type="ORF">L9F63_002826</name>
</gene>
<evidence type="ECO:0000256" key="5">
    <source>
        <dbReference type="ARBA" id="ARBA00022989"/>
    </source>
</evidence>
<evidence type="ECO:0000256" key="7">
    <source>
        <dbReference type="ARBA" id="ARBA00023170"/>
    </source>
</evidence>
<feature type="transmembrane region" description="Helical" evidence="9">
    <location>
        <begin position="632"/>
        <end position="655"/>
    </location>
</feature>
<dbReference type="PANTHER" id="PTHR42643:SF24">
    <property type="entry name" value="IONOTROPIC RECEPTOR 60A"/>
    <property type="match status" value="1"/>
</dbReference>
<name>A0AAD7ZRJ9_DIPPU</name>
<dbReference type="InterPro" id="IPR001320">
    <property type="entry name" value="Iontro_rcpt_C"/>
</dbReference>
<dbReference type="GO" id="GO:0005886">
    <property type="term" value="C:plasma membrane"/>
    <property type="evidence" value="ECO:0007669"/>
    <property type="project" value="UniProtKB-SubCell"/>
</dbReference>
<keyword evidence="3" id="KW-1003">Cell membrane</keyword>
<keyword evidence="6 9" id="KW-0472">Membrane</keyword>
<keyword evidence="4 9" id="KW-0812">Transmembrane</keyword>
<dbReference type="Proteomes" id="UP001233999">
    <property type="component" value="Unassembled WGS sequence"/>
</dbReference>
<feature type="chain" id="PRO_5041911730" evidence="10">
    <location>
        <begin position="21"/>
        <end position="667"/>
    </location>
</feature>
<comment type="similarity">
    <text evidence="2">Belongs to the glutamate-gated ion channel (TC 1.A.10.1) family.</text>
</comment>
<evidence type="ECO:0000256" key="6">
    <source>
        <dbReference type="ARBA" id="ARBA00023136"/>
    </source>
</evidence>
<dbReference type="SUPFAM" id="SSF53850">
    <property type="entry name" value="Periplasmic binding protein-like II"/>
    <property type="match status" value="1"/>
</dbReference>
<evidence type="ECO:0000256" key="1">
    <source>
        <dbReference type="ARBA" id="ARBA00004651"/>
    </source>
</evidence>
<evidence type="ECO:0000256" key="3">
    <source>
        <dbReference type="ARBA" id="ARBA00022475"/>
    </source>
</evidence>
<feature type="domain" description="Putative ionotropic receptor ligand binding" evidence="12">
    <location>
        <begin position="50"/>
        <end position="242"/>
    </location>
</feature>
<feature type="transmembrane region" description="Helical" evidence="9">
    <location>
        <begin position="378"/>
        <end position="397"/>
    </location>
</feature>
<keyword evidence="10" id="KW-0732">Signal</keyword>
<evidence type="ECO:0000259" key="12">
    <source>
        <dbReference type="Pfam" id="PF24061"/>
    </source>
</evidence>
<protein>
    <submittedName>
        <fullName evidence="13">Uncharacterized protein</fullName>
    </submittedName>
</protein>
<dbReference type="PANTHER" id="PTHR42643">
    <property type="entry name" value="IONOTROPIC RECEPTOR 20A-RELATED"/>
    <property type="match status" value="1"/>
</dbReference>
<dbReference type="Pfam" id="PF00060">
    <property type="entry name" value="Lig_chan"/>
    <property type="match status" value="1"/>
</dbReference>
<keyword evidence="7" id="KW-0675">Receptor</keyword>
<evidence type="ECO:0000256" key="8">
    <source>
        <dbReference type="ARBA" id="ARBA00023180"/>
    </source>
</evidence>
<proteinExistence type="inferred from homology"/>
<dbReference type="Gene3D" id="3.40.190.10">
    <property type="entry name" value="Periplasmic binding protein-like II"/>
    <property type="match status" value="1"/>
</dbReference>
<evidence type="ECO:0000256" key="10">
    <source>
        <dbReference type="SAM" id="SignalP"/>
    </source>
</evidence>
<reference evidence="13" key="1">
    <citation type="journal article" date="2023" name="IScience">
        <title>Live-bearing cockroach genome reveals convergent evolutionary mechanisms linked to viviparity in insects and beyond.</title>
        <authorList>
            <person name="Fouks B."/>
            <person name="Harrison M.C."/>
            <person name="Mikhailova A.A."/>
            <person name="Marchal E."/>
            <person name="English S."/>
            <person name="Carruthers M."/>
            <person name="Jennings E.C."/>
            <person name="Chiamaka E.L."/>
            <person name="Frigard R.A."/>
            <person name="Pippel M."/>
            <person name="Attardo G.M."/>
            <person name="Benoit J.B."/>
            <person name="Bornberg-Bauer E."/>
            <person name="Tobe S.S."/>
        </authorList>
    </citation>
    <scope>NUCLEOTIDE SEQUENCE</scope>
    <source>
        <strain evidence="13">Stay&amp;Tobe</strain>
    </source>
</reference>
<evidence type="ECO:0000256" key="9">
    <source>
        <dbReference type="SAM" id="Phobius"/>
    </source>
</evidence>
<keyword evidence="14" id="KW-1185">Reference proteome</keyword>
<dbReference type="Pfam" id="PF24061">
    <property type="entry name" value="LBD_receptor"/>
    <property type="match status" value="1"/>
</dbReference>
<dbReference type="GO" id="GO:0050906">
    <property type="term" value="P:detection of stimulus involved in sensory perception"/>
    <property type="evidence" value="ECO:0007669"/>
    <property type="project" value="UniProtKB-ARBA"/>
</dbReference>
<evidence type="ECO:0000256" key="2">
    <source>
        <dbReference type="ARBA" id="ARBA00008685"/>
    </source>
</evidence>
<dbReference type="InterPro" id="IPR052192">
    <property type="entry name" value="Insect_Ionotropic_Sensory_Rcpt"/>
</dbReference>
<feature type="transmembrane region" description="Helical" evidence="9">
    <location>
        <begin position="440"/>
        <end position="459"/>
    </location>
</feature>
<accession>A0AAD7ZRJ9</accession>
<comment type="caution">
    <text evidence="13">The sequence shown here is derived from an EMBL/GenBank/DDBJ whole genome shotgun (WGS) entry which is preliminary data.</text>
</comment>
<sequence>MKLIWYFVMLQSVVLISVNAEYGLKNCLYNIATRYINSTLTFAISETSQRNFDISKTSTNNTTNTKRNTISPRIREDVLDTILQKFQLSSKWPTVHIQTGNKTQNILQKRDGNYIFISTKDNKNGVINDIRLQAKITTKHKDSNPRSYYIIAVVNKFNNVTEVANAILSVLWKFKIINAIVLIPTENKFENNITSLLDVYTWFPFGSQRRCANVSDTVLLDRWVSYNHQEYFLNNTPLFPYKTPRNLNSCPLTVSTAILAPFIMNIRHSGEQITYEDGLEVRLLKEITSRMNMKLRYRSPSPDYWGVNLKNGSWSGVSGEVIKGLSDLAVLGYFNKAHLINGLEYSSPYLIDYLGWWVPCAKPTDRWKSLIIIFDKSLWLGFLAAYITVSIVIWIVAKLSSIVEDNVQYKSYESIVKCFLNFWAIIVEESASNNPPSVPAIRIIFLAWVLYCWAVNTVYQTYLVTFLVNPGYERQFATEQEILSSDISLGIVDAVVTCCIPDLEKYPLHRRYRCTNYFMCLNEIAKGHKLGFIFSLLHLQHVALTNYLGSSGNPLICPIAEKLTSQPVVMPFTKGSLFLERFDDIIVPMLEAGILTNWWETFKYVATLTTMSGLQEESEEYIKLSLQHLESVFIFLLMGYLFSCIVFVIELSSILRNKLKKKISIKM</sequence>
<keyword evidence="5 9" id="KW-1133">Transmembrane helix</keyword>
<organism evidence="13 14">
    <name type="scientific">Diploptera punctata</name>
    <name type="common">Pacific beetle cockroach</name>
    <dbReference type="NCBI Taxonomy" id="6984"/>
    <lineage>
        <taxon>Eukaryota</taxon>
        <taxon>Metazoa</taxon>
        <taxon>Ecdysozoa</taxon>
        <taxon>Arthropoda</taxon>
        <taxon>Hexapoda</taxon>
        <taxon>Insecta</taxon>
        <taxon>Pterygota</taxon>
        <taxon>Neoptera</taxon>
        <taxon>Polyneoptera</taxon>
        <taxon>Dictyoptera</taxon>
        <taxon>Blattodea</taxon>
        <taxon>Blaberoidea</taxon>
        <taxon>Blaberidae</taxon>
        <taxon>Diplopterinae</taxon>
        <taxon>Diploptera</taxon>
    </lineage>
</organism>